<dbReference type="CDD" id="cd13932">
    <property type="entry name" value="HN_RTEL1"/>
    <property type="match status" value="1"/>
</dbReference>
<evidence type="ECO:0000259" key="23">
    <source>
        <dbReference type="PROSITE" id="PS51193"/>
    </source>
</evidence>
<dbReference type="Pfam" id="PF06733">
    <property type="entry name" value="DEAD_2"/>
    <property type="match status" value="1"/>
</dbReference>
<evidence type="ECO:0000256" key="13">
    <source>
        <dbReference type="ARBA" id="ARBA00023125"/>
    </source>
</evidence>
<dbReference type="InterPro" id="IPR014001">
    <property type="entry name" value="Helicase_ATP-bd"/>
</dbReference>
<feature type="domain" description="Helicase ATP-binding" evidence="23">
    <location>
        <begin position="7"/>
        <end position="308"/>
    </location>
</feature>
<dbReference type="Gene3D" id="3.30.40.10">
    <property type="entry name" value="Zinc/RING finger domain, C3HC4 (zinc finger)"/>
    <property type="match status" value="1"/>
</dbReference>
<keyword evidence="15 19" id="KW-0413">Isomerase</keyword>
<feature type="compositionally biased region" description="Polar residues" evidence="21">
    <location>
        <begin position="1291"/>
        <end position="1323"/>
    </location>
</feature>
<feature type="region of interest" description="Disordered" evidence="21">
    <location>
        <begin position="842"/>
        <end position="873"/>
    </location>
</feature>
<keyword evidence="10 19" id="KW-0067">ATP-binding</keyword>
<dbReference type="GO" id="GO:0006310">
    <property type="term" value="P:DNA recombination"/>
    <property type="evidence" value="ECO:0007669"/>
    <property type="project" value="InterPro"/>
</dbReference>
<dbReference type="RefSeq" id="XP_038057614.1">
    <property type="nucleotide sequence ID" value="XM_038201686.1"/>
</dbReference>
<comment type="subcellular location">
    <subcellularLocation>
        <location evidence="1 19">Nucleus</location>
    </subcellularLocation>
</comment>
<evidence type="ECO:0000256" key="4">
    <source>
        <dbReference type="ARBA" id="ARBA00022741"/>
    </source>
</evidence>
<evidence type="ECO:0000256" key="18">
    <source>
        <dbReference type="ARBA" id="ARBA00073810"/>
    </source>
</evidence>
<feature type="compositionally biased region" description="Polar residues" evidence="21">
    <location>
        <begin position="1521"/>
        <end position="1531"/>
    </location>
</feature>
<dbReference type="InterPro" id="IPR045028">
    <property type="entry name" value="DinG/Rad3-like"/>
</dbReference>
<dbReference type="SMART" id="SM00487">
    <property type="entry name" value="DEXDc"/>
    <property type="match status" value="1"/>
</dbReference>
<keyword evidence="13 19" id="KW-0238">DNA-binding</keyword>
<evidence type="ECO:0000256" key="10">
    <source>
        <dbReference type="ARBA" id="ARBA00022840"/>
    </source>
</evidence>
<feature type="compositionally biased region" description="Polar residues" evidence="21">
    <location>
        <begin position="1156"/>
        <end position="1170"/>
    </location>
</feature>
<dbReference type="Gene3D" id="1.20.1160.20">
    <property type="match status" value="1"/>
</dbReference>
<feature type="compositionally biased region" description="Basic and acidic residues" evidence="21">
    <location>
        <begin position="1142"/>
        <end position="1155"/>
    </location>
</feature>
<reference evidence="24" key="1">
    <citation type="submission" date="2022-11" db="UniProtKB">
        <authorList>
            <consortium name="EnsemblMetazoa"/>
        </authorList>
    </citation>
    <scope>IDENTIFICATION</scope>
</reference>
<dbReference type="SMART" id="SM00488">
    <property type="entry name" value="DEXDc2"/>
    <property type="match status" value="1"/>
</dbReference>
<sequence length="1851" mass="205697">MPVIKCKGVSIEFPFDPYDCQQDYMNKVVECLQSGKNGILESPTGTGKTLCLLCSALAWRNTYISQQELGRCLQGDGGGGGQGDGGGFRQKLAAELKEGAGTWADGQEGMFVDRPRIIYASRTHSQLSQAVDQLKDTAYRPRVAVIGSREQLCIHPDVQKAESNSVKVHMCRAKVDSRMCHFYNSLDQKKADKAFTDNILDIEDLVKLGNTHKVCPYYMARELKTNADIVFMPYNYLLDSKARRIHGVELQGNVVIFDEAHNVERMCEESASFDLTSFDLASCVEETDHLLKKTVEVEMCNQQFRAADAGGEGEFDASALATLKKLFLDLENEINSMNPPEAGITKPGSFIYELFAKVRITFDTKVELLQLLEKIVSHLTTSSTAFHNKAAGLQKFCDVINIVFNKDTPSGSVSEASRCYKVHVRASAPQKKSGRTDLWTSNNPAKAKKQGYTLSYWCFSPGFSMKDLVSQGVRSIILTSGTLSPLNSFKSELQIDFPIQLENPHVISRNQMTVAVMTKGPDGTVLNSSYNTRFNRDYVMSLGNAIVNFSRLVPNGLLVFFPSYPVMNHALDQWQESGIQHRITQYKEVFVEPKGKVNFIATIESFYEKINDPKLNGACFFAVCRGKVSEGLDFADINGRAVVITGLPFPPRMDPKIVLKMQYLDETRRRNHSSLSGQDWYRQQASRAVNQAIGRVIRHKEDFGAILLCDTRFSNREARNQLPSWVRPYVNVYDQFGKGVKDLTNFFKETERTMPKPQPKQARSSAPVRIDQAQCGQQYIATSSSSSAPPTKAKYIDTHVPSLKRNRDGSHVSEAQLKIMYEDSRPKPAKKSAGLLNALSSVENTPEEEEDGFLSQRSSQSNSQQTKLIRRLDQQKKKKKIVIKQQNGLDSVDKTLEAPQPAVAGKPEIKGKEGNVSLASAQDYIAQVKKTLSQDSYKTFSGIMQKYKKTDNFSEMVAGIADLFTEDESKYPLFRNFYTFARPHHKKQFHSLCLSLTGQGCGYKPEHSIPQKKMEKQKPTNLISSTDKSKSSLPEKTFQQNGPISCQGMTTGKAGNPTKRHKPDSLDLDKTSAEKDRAESHHSELQTETMPRKGLLRDGSLSGAHSFQLHPKRGVTAESSVDPDKPAAKGPVQSLVKSAILSKKDSRSIQMDAERSSASQLEADKSTVNSDDVLENVGPAVDGESVRTGALVCTFKKPLENKPMSSRQEERSSKTRCQEEKSCDGRAKEEMLGDDKSVTKSSDRAPSKAVSISERRPCPEEYSGEKGLGSQVRKRSDSLDSRKSSNRDCEVTSSQSQAAAAFNPHSSTSNPTAATIKLSSQTLDGPEQPQPVTHTDSSRSKPEQTLHKDDPCYSEEPKDEFRDSLGDEEEPMSLESSMDEDVILNASEELFDDTFNTSDPVTGKTDVLLGNETASRTNLGTDANPSLGEKESVKICNQPGHDQPVTQGPNRLRIQKMVDHVKRSISNVGSPKKQMHSVKTDTCFSSPVKDARIKSSSNEQAESTETHLEKQSREIEPEANRTITGKETASKTCVHVEKHHSQEIVSQISEKLINSHKIGDMTEQSLTKENENRTLHRKKIKSCSSSKTKLSGSQDDFKSPSRTKSSKKINSQRSPSKLSRKRQAENCPEITHKKKLKEDETKSKKLISEHFDEEHSDPKEGEESIQEDVDCKKLRTPHKKLKKLSKLNSECKSTTSSPSQSVDFQRQAGTPKSKKEKLNKKKSSKLVDSSDSKHTPATSTKVQKGPNGSQSRTSRYDSDAESKEKSLEKRPAEVEDNSKVVSKESFLGESASSSHSKRTGDCALCKKTAWPAYRGPCGHVSCQTCWQAYIREFHECPACGSHTEEKHLVAV</sequence>
<feature type="compositionally biased region" description="Basic and acidic residues" evidence="21">
    <location>
        <begin position="1207"/>
        <end position="1246"/>
    </location>
</feature>
<evidence type="ECO:0000256" key="3">
    <source>
        <dbReference type="ARBA" id="ARBA00022723"/>
    </source>
</evidence>
<dbReference type="InterPro" id="IPR006554">
    <property type="entry name" value="Helicase-like_DEXD_c2"/>
</dbReference>
<keyword evidence="16 19" id="KW-0539">Nucleus</keyword>
<keyword evidence="5 19" id="KW-0227">DNA damage</keyword>
<keyword evidence="6 20" id="KW-0863">Zinc-finger</keyword>
<evidence type="ECO:0000256" key="6">
    <source>
        <dbReference type="ARBA" id="ARBA00022771"/>
    </source>
</evidence>
<dbReference type="GO" id="GO:0090657">
    <property type="term" value="P:telomeric loop disassembly"/>
    <property type="evidence" value="ECO:0007669"/>
    <property type="project" value="TreeGrafter"/>
</dbReference>
<keyword evidence="11 19" id="KW-0408">Iron</keyword>
<dbReference type="EnsemblMetazoa" id="XM_038201686.1">
    <property type="protein sequence ID" value="XP_038057614.1"/>
    <property type="gene ID" value="LOC119729159"/>
</dbReference>
<dbReference type="SUPFAM" id="SSF57850">
    <property type="entry name" value="RING/U-box"/>
    <property type="match status" value="1"/>
</dbReference>
<dbReference type="InterPro" id="IPR013020">
    <property type="entry name" value="Rad3/Chl1-like"/>
</dbReference>
<feature type="compositionally biased region" description="Basic and acidic residues" evidence="21">
    <location>
        <begin position="1504"/>
        <end position="1519"/>
    </location>
</feature>
<dbReference type="Pfam" id="PF23109">
    <property type="entry name" value="ARCH_RTEL1"/>
    <property type="match status" value="1"/>
</dbReference>
<dbReference type="CDD" id="cd16449">
    <property type="entry name" value="RING-HC"/>
    <property type="match status" value="1"/>
</dbReference>
<dbReference type="HAMAP" id="MF_03065">
    <property type="entry name" value="RTEL1"/>
    <property type="match status" value="1"/>
</dbReference>
<dbReference type="SUPFAM" id="SSF52540">
    <property type="entry name" value="P-loop containing nucleoside triphosphate hydrolases"/>
    <property type="match status" value="1"/>
</dbReference>
<dbReference type="InterPro" id="IPR027417">
    <property type="entry name" value="P-loop_NTPase"/>
</dbReference>
<keyword evidence="7 19" id="KW-0378">Hydrolase</keyword>
<evidence type="ECO:0000259" key="22">
    <source>
        <dbReference type="PROSITE" id="PS50089"/>
    </source>
</evidence>
<dbReference type="GO" id="GO:0003677">
    <property type="term" value="F:DNA binding"/>
    <property type="evidence" value="ECO:0007669"/>
    <property type="project" value="UniProtKB-UniRule"/>
</dbReference>
<evidence type="ECO:0000256" key="19">
    <source>
        <dbReference type="HAMAP-Rule" id="MF_03065"/>
    </source>
</evidence>
<keyword evidence="3 19" id="KW-0479">Metal-binding</keyword>
<dbReference type="Pfam" id="PF23116">
    <property type="entry name" value="HHD_RTEL1"/>
    <property type="match status" value="1"/>
</dbReference>
<feature type="binding site" evidence="19">
    <location>
        <position position="171"/>
    </location>
    <ligand>
        <name>[4Fe-4S] cluster</name>
        <dbReference type="ChEBI" id="CHEBI:49883"/>
    </ligand>
</feature>
<dbReference type="Proteomes" id="UP000887568">
    <property type="component" value="Unplaced"/>
</dbReference>
<dbReference type="GO" id="GO:0010569">
    <property type="term" value="P:regulation of double-strand break repair via homologous recombination"/>
    <property type="evidence" value="ECO:0007669"/>
    <property type="project" value="UniProtKB-UniRule"/>
</dbReference>
<feature type="compositionally biased region" description="Polar residues" evidence="21">
    <location>
        <begin position="1735"/>
        <end position="1753"/>
    </location>
</feature>
<feature type="domain" description="RING-type" evidence="22">
    <location>
        <begin position="1802"/>
        <end position="1839"/>
    </location>
</feature>
<dbReference type="InterPro" id="IPR014013">
    <property type="entry name" value="Helic_SF1/SF2_ATP-bd_DinG/Rad3"/>
</dbReference>
<feature type="compositionally biased region" description="Low complexity" evidence="21">
    <location>
        <begin position="855"/>
        <end position="865"/>
    </location>
</feature>
<dbReference type="SMART" id="SM00491">
    <property type="entry name" value="HELICc2"/>
    <property type="match status" value="1"/>
</dbReference>
<dbReference type="GO" id="GO:0003678">
    <property type="term" value="F:DNA helicase activity"/>
    <property type="evidence" value="ECO:0007669"/>
    <property type="project" value="UniProtKB-UniRule"/>
</dbReference>
<keyword evidence="2 19" id="KW-0004">4Fe-4S</keyword>
<feature type="compositionally biased region" description="Acidic residues" evidence="21">
    <location>
        <begin position="1366"/>
        <end position="1381"/>
    </location>
</feature>
<dbReference type="PROSITE" id="PS51193">
    <property type="entry name" value="HELICASE_ATP_BIND_2"/>
    <property type="match status" value="1"/>
</dbReference>
<evidence type="ECO:0000256" key="21">
    <source>
        <dbReference type="SAM" id="MobiDB-lite"/>
    </source>
</evidence>
<feature type="compositionally biased region" description="Basic and acidic residues" evidence="21">
    <location>
        <begin position="1274"/>
        <end position="1290"/>
    </location>
</feature>
<keyword evidence="12 19" id="KW-0411">Iron-sulfur</keyword>
<keyword evidence="25" id="KW-1185">Reference proteome</keyword>
<dbReference type="PANTHER" id="PTHR11472:SF34">
    <property type="entry name" value="REGULATOR OF TELOMERE ELONGATION HELICASE 1"/>
    <property type="match status" value="1"/>
</dbReference>
<dbReference type="GO" id="GO:0005634">
    <property type="term" value="C:nucleus"/>
    <property type="evidence" value="ECO:0007669"/>
    <property type="project" value="UniProtKB-SubCell"/>
</dbReference>
<comment type="similarity">
    <text evidence="19">Belongs to the helicase family. RAD3/XPD subfamily.</text>
</comment>
<dbReference type="GO" id="GO:1904430">
    <property type="term" value="P:negative regulation of t-circle formation"/>
    <property type="evidence" value="ECO:0007669"/>
    <property type="project" value="TreeGrafter"/>
</dbReference>
<feature type="compositionally biased region" description="Basic residues" evidence="21">
    <location>
        <begin position="1674"/>
        <end position="1685"/>
    </location>
</feature>
<dbReference type="GO" id="GO:0005524">
    <property type="term" value="F:ATP binding"/>
    <property type="evidence" value="ECO:0007669"/>
    <property type="project" value="UniProtKB-UniRule"/>
</dbReference>
<feature type="compositionally biased region" description="Polar residues" evidence="21">
    <location>
        <begin position="1694"/>
        <end position="1710"/>
    </location>
</feature>
<dbReference type="CDD" id="cd17970">
    <property type="entry name" value="DEAHc_FancJ"/>
    <property type="match status" value="1"/>
</dbReference>
<evidence type="ECO:0000256" key="11">
    <source>
        <dbReference type="ARBA" id="ARBA00023004"/>
    </source>
</evidence>
<dbReference type="PANTHER" id="PTHR11472">
    <property type="entry name" value="DNA REPAIR DEAD HELICASE RAD3/XP-D SUBFAMILY MEMBER"/>
    <property type="match status" value="1"/>
</dbReference>
<feature type="compositionally biased region" description="Basic and acidic residues" evidence="21">
    <location>
        <begin position="1005"/>
        <end position="1018"/>
    </location>
</feature>
<dbReference type="PROSITE" id="PS50089">
    <property type="entry name" value="ZF_RING_2"/>
    <property type="match status" value="1"/>
</dbReference>
<dbReference type="GO" id="GO:0051539">
    <property type="term" value="F:4 iron, 4 sulfur cluster binding"/>
    <property type="evidence" value="ECO:0007669"/>
    <property type="project" value="UniProtKB-UniRule"/>
</dbReference>
<dbReference type="GO" id="GO:0070182">
    <property type="term" value="F:DNA polymerase binding"/>
    <property type="evidence" value="ECO:0007669"/>
    <property type="project" value="TreeGrafter"/>
</dbReference>
<dbReference type="GeneID" id="119729159"/>
<dbReference type="InterPro" id="IPR010614">
    <property type="entry name" value="RAD3-like_helicase_DEAD"/>
</dbReference>
<feature type="binding site" evidence="19">
    <location>
        <position position="180"/>
    </location>
    <ligand>
        <name>[4Fe-4S] cluster</name>
        <dbReference type="ChEBI" id="CHEBI:49883"/>
    </ligand>
</feature>
<feature type="compositionally biased region" description="Basic and acidic residues" evidence="21">
    <location>
        <begin position="1754"/>
        <end position="1782"/>
    </location>
</feature>
<evidence type="ECO:0000256" key="7">
    <source>
        <dbReference type="ARBA" id="ARBA00022801"/>
    </source>
</evidence>
<feature type="region of interest" description="Disordered" evidence="21">
    <location>
        <begin position="1005"/>
        <end position="1181"/>
    </location>
</feature>
<evidence type="ECO:0000256" key="5">
    <source>
        <dbReference type="ARBA" id="ARBA00022763"/>
    </source>
</evidence>
<dbReference type="InterPro" id="IPR013083">
    <property type="entry name" value="Znf_RING/FYVE/PHD"/>
</dbReference>
<feature type="binding site" evidence="19">
    <location>
        <position position="153"/>
    </location>
    <ligand>
        <name>[4Fe-4S] cluster</name>
        <dbReference type="ChEBI" id="CHEBI:49883"/>
    </ligand>
</feature>
<dbReference type="FunFam" id="3.40.50.300:FF:000431">
    <property type="entry name" value="Regulator of telomere elongation helicase 1"/>
    <property type="match status" value="1"/>
</dbReference>
<dbReference type="GO" id="GO:0016818">
    <property type="term" value="F:hydrolase activity, acting on acid anhydrides, in phosphorus-containing anhydrides"/>
    <property type="evidence" value="ECO:0007669"/>
    <property type="project" value="InterPro"/>
</dbReference>
<evidence type="ECO:0000256" key="2">
    <source>
        <dbReference type="ARBA" id="ARBA00022485"/>
    </source>
</evidence>
<feature type="region of interest" description="Disordered" evidence="21">
    <location>
        <begin position="1559"/>
        <end position="1800"/>
    </location>
</feature>
<evidence type="ECO:0000256" key="20">
    <source>
        <dbReference type="PROSITE-ProRule" id="PRU00175"/>
    </source>
</evidence>
<evidence type="ECO:0000256" key="14">
    <source>
        <dbReference type="ARBA" id="ARBA00023204"/>
    </source>
</evidence>
<dbReference type="EC" id="5.6.2.-" evidence="19"/>
<feature type="compositionally biased region" description="Polar residues" evidence="21">
    <location>
        <begin position="1412"/>
        <end position="1424"/>
    </location>
</feature>
<feature type="compositionally biased region" description="Basic residues" evidence="21">
    <location>
        <begin position="1712"/>
        <end position="1724"/>
    </location>
</feature>
<keyword evidence="9" id="KW-0862">Zinc</keyword>
<dbReference type="CDD" id="cd18788">
    <property type="entry name" value="SF2_C_XPD"/>
    <property type="match status" value="1"/>
</dbReference>
<dbReference type="InterPro" id="IPR030845">
    <property type="entry name" value="RTEL1"/>
</dbReference>
<proteinExistence type="inferred from homology"/>
<protein>
    <recommendedName>
        <fullName evidence="18 19">Regulator of telomere elongation helicase 1 homolog</fullName>
        <ecNumber evidence="19">5.6.2.-</ecNumber>
    </recommendedName>
</protein>
<feature type="compositionally biased region" description="Low complexity" evidence="21">
    <location>
        <begin position="1582"/>
        <end position="1593"/>
    </location>
</feature>
<feature type="binding site" evidence="19">
    <location>
        <position position="215"/>
    </location>
    <ligand>
        <name>[4Fe-4S] cluster</name>
        <dbReference type="ChEBI" id="CHEBI:49883"/>
    </ligand>
</feature>
<feature type="compositionally biased region" description="Basic and acidic residues" evidence="21">
    <location>
        <begin position="1636"/>
        <end position="1662"/>
    </location>
</feature>
<keyword evidence="14 19" id="KW-0234">DNA repair</keyword>
<organism evidence="24 25">
    <name type="scientific">Patiria miniata</name>
    <name type="common">Bat star</name>
    <name type="synonym">Asterina miniata</name>
    <dbReference type="NCBI Taxonomy" id="46514"/>
    <lineage>
        <taxon>Eukaryota</taxon>
        <taxon>Metazoa</taxon>
        <taxon>Echinodermata</taxon>
        <taxon>Eleutherozoa</taxon>
        <taxon>Asterozoa</taxon>
        <taxon>Asteroidea</taxon>
        <taxon>Valvatacea</taxon>
        <taxon>Valvatida</taxon>
        <taxon>Asterinidae</taxon>
        <taxon>Patiria</taxon>
    </lineage>
</organism>
<dbReference type="InterPro" id="IPR057498">
    <property type="entry name" value="Rtel1_ARCH"/>
</dbReference>
<evidence type="ECO:0000256" key="8">
    <source>
        <dbReference type="ARBA" id="ARBA00022806"/>
    </source>
</evidence>
<dbReference type="NCBIfam" id="TIGR00604">
    <property type="entry name" value="rad3"/>
    <property type="match status" value="1"/>
</dbReference>
<evidence type="ECO:0000256" key="12">
    <source>
        <dbReference type="ARBA" id="ARBA00023014"/>
    </source>
</evidence>
<evidence type="ECO:0000256" key="15">
    <source>
        <dbReference type="ARBA" id="ARBA00023235"/>
    </source>
</evidence>
<keyword evidence="8 19" id="KW-0347">Helicase</keyword>
<name>A0A914A1V5_PATMI</name>
<keyword evidence="4 19" id="KW-0547">Nucleotide-binding</keyword>
<dbReference type="InterPro" id="IPR049909">
    <property type="entry name" value="Rtel1_HHD"/>
</dbReference>
<accession>A0A914A1V5</accession>
<evidence type="ECO:0000313" key="24">
    <source>
        <dbReference type="EnsemblMetazoa" id="XP_038057614.1"/>
    </source>
</evidence>
<evidence type="ECO:0000256" key="16">
    <source>
        <dbReference type="ARBA" id="ARBA00023242"/>
    </source>
</evidence>
<dbReference type="GO" id="GO:0008270">
    <property type="term" value="F:zinc ion binding"/>
    <property type="evidence" value="ECO:0007669"/>
    <property type="project" value="UniProtKB-KW"/>
</dbReference>
<feature type="region of interest" description="Disordered" evidence="21">
    <location>
        <begin position="1467"/>
        <end position="1540"/>
    </location>
</feature>
<feature type="compositionally biased region" description="Polar residues" evidence="21">
    <location>
        <begin position="1019"/>
        <end position="1050"/>
    </location>
</feature>
<comment type="function">
    <text evidence="19">A probable ATP-dependent DNA helicase implicated in DNA repair and the maintenance of genomic stability. Acts as an anti-recombinase to counteract toxic recombination and limit crossover during meiosis. Regulates meiotic recombination and crossover homeostasis by physically dissociating strand invasion events and thereby promotes noncrossover repair by meiotic synthesis dependent strand annealing (SDSA) as well as disassembly of D loop recombination intermediates.</text>
</comment>
<evidence type="ECO:0000256" key="17">
    <source>
        <dbReference type="ARBA" id="ARBA00049360"/>
    </source>
</evidence>
<feature type="compositionally biased region" description="Basic and acidic residues" evidence="21">
    <location>
        <begin position="1336"/>
        <end position="1365"/>
    </location>
</feature>
<feature type="compositionally biased region" description="Polar residues" evidence="21">
    <location>
        <begin position="1494"/>
        <end position="1503"/>
    </location>
</feature>
<evidence type="ECO:0000313" key="25">
    <source>
        <dbReference type="Proteomes" id="UP000887568"/>
    </source>
</evidence>
<dbReference type="OrthoDB" id="19182at2759"/>
<dbReference type="InterPro" id="IPR006555">
    <property type="entry name" value="ATP-dep_Helicase_C"/>
</dbReference>
<dbReference type="Pfam" id="PF13307">
    <property type="entry name" value="Helicase_C_2"/>
    <property type="match status" value="1"/>
</dbReference>
<evidence type="ECO:0000256" key="1">
    <source>
        <dbReference type="ARBA" id="ARBA00004123"/>
    </source>
</evidence>
<dbReference type="GO" id="GO:0006260">
    <property type="term" value="P:DNA replication"/>
    <property type="evidence" value="ECO:0007669"/>
    <property type="project" value="InterPro"/>
</dbReference>
<feature type="region of interest" description="Disordered" evidence="21">
    <location>
        <begin position="1393"/>
        <end position="1427"/>
    </location>
</feature>
<evidence type="ECO:0000256" key="9">
    <source>
        <dbReference type="ARBA" id="ARBA00022833"/>
    </source>
</evidence>
<feature type="compositionally biased region" description="Basic and acidic residues" evidence="21">
    <location>
        <begin position="1063"/>
        <end position="1085"/>
    </location>
</feature>
<dbReference type="Gene3D" id="3.40.50.300">
    <property type="entry name" value="P-loop containing nucleotide triphosphate hydrolases"/>
    <property type="match status" value="2"/>
</dbReference>
<dbReference type="GO" id="GO:0006281">
    <property type="term" value="P:DNA repair"/>
    <property type="evidence" value="ECO:0007669"/>
    <property type="project" value="UniProtKB-UniRule"/>
</dbReference>
<dbReference type="GO" id="GO:0045910">
    <property type="term" value="P:negative regulation of DNA recombination"/>
    <property type="evidence" value="ECO:0007669"/>
    <property type="project" value="TreeGrafter"/>
</dbReference>
<dbReference type="InterPro" id="IPR001841">
    <property type="entry name" value="Znf_RING"/>
</dbReference>
<feature type="compositionally biased region" description="Polar residues" evidence="21">
    <location>
        <begin position="1600"/>
        <end position="1617"/>
    </location>
</feature>
<feature type="region of interest" description="Disordered" evidence="21">
    <location>
        <begin position="1200"/>
        <end position="1381"/>
    </location>
</feature>
<comment type="catalytic activity">
    <reaction evidence="17 19">
        <text>ATP + H2O = ADP + phosphate + H(+)</text>
        <dbReference type="Rhea" id="RHEA:13065"/>
        <dbReference type="ChEBI" id="CHEBI:15377"/>
        <dbReference type="ChEBI" id="CHEBI:15378"/>
        <dbReference type="ChEBI" id="CHEBI:30616"/>
        <dbReference type="ChEBI" id="CHEBI:43474"/>
        <dbReference type="ChEBI" id="CHEBI:456216"/>
    </reaction>
</comment>